<gene>
    <name evidence="1" type="ORF">FA584_14275</name>
</gene>
<name>A0AA92G6N6_9BACT</name>
<sequence length="186" mass="21973">MPSTLFFKTSNLYIQEGDLPEYFIGQKKEFALEALLSEIIGVSDEREFKCRHIKDYFYEIECCVYKKSNFYAFLDMGGFKLFMIDDDKVLEVGKYYKMMVKLNYNVWNDYHDIEFQESSFYERIEFQGTVKSIAVDSSQFIPINNSKGLTKKGVERKFDIKLEKTNCLEDEKYPNGPVCYLIEVQL</sequence>
<geneLocation type="plasmid" evidence="1 2">
    <name>pSDCE1</name>
</geneLocation>
<protein>
    <submittedName>
        <fullName evidence="1">Uncharacterized protein</fullName>
    </submittedName>
</protein>
<organism evidence="1 2">
    <name type="scientific">Sulfurospirillum diekertiae</name>
    <dbReference type="NCBI Taxonomy" id="1854492"/>
    <lineage>
        <taxon>Bacteria</taxon>
        <taxon>Pseudomonadati</taxon>
        <taxon>Campylobacterota</taxon>
        <taxon>Epsilonproteobacteria</taxon>
        <taxon>Campylobacterales</taxon>
        <taxon>Sulfurospirillaceae</taxon>
        <taxon>Sulfurospirillum</taxon>
    </lineage>
</organism>
<proteinExistence type="predicted"/>
<reference evidence="1 2" key="1">
    <citation type="submission" date="2020-08" db="EMBL/GenBank/DDBJ databases">
        <title>Genome of Dechlorinating Sulfurospirillum strain ACSDCE.</title>
        <authorList>
            <person name="Yang Y."/>
            <person name="Huo L."/>
            <person name="Yan J."/>
        </authorList>
    </citation>
    <scope>NUCLEOTIDE SEQUENCE [LARGE SCALE GENOMIC DNA]</scope>
    <source>
        <strain evidence="1 2">ACSDCE</strain>
        <plasmid evidence="1 2">pSDCE1</plasmid>
    </source>
</reference>
<keyword evidence="1" id="KW-0614">Plasmid</keyword>
<dbReference type="AlphaFoldDB" id="A0AA92G6N6"/>
<dbReference type="Proteomes" id="UP000502831">
    <property type="component" value="Plasmid pSDCE1"/>
</dbReference>
<dbReference type="EMBL" id="CP059996">
    <property type="protein sequence ID" value="QNA70467.1"/>
    <property type="molecule type" value="Genomic_DNA"/>
</dbReference>
<dbReference type="RefSeq" id="WP_191342109.1">
    <property type="nucleotide sequence ID" value="NZ_CP059996.1"/>
</dbReference>
<evidence type="ECO:0000313" key="2">
    <source>
        <dbReference type="Proteomes" id="UP000502831"/>
    </source>
</evidence>
<evidence type="ECO:0000313" key="1">
    <source>
        <dbReference type="EMBL" id="QNA70467.1"/>
    </source>
</evidence>
<accession>A0AA92G6N6</accession>